<keyword evidence="4 5" id="KW-0472">Membrane</keyword>
<dbReference type="Pfam" id="PF04140">
    <property type="entry name" value="ICMT"/>
    <property type="match status" value="1"/>
</dbReference>
<dbReference type="PANTHER" id="PTHR43847:SF1">
    <property type="entry name" value="BLL3993 PROTEIN"/>
    <property type="match status" value="1"/>
</dbReference>
<evidence type="ECO:0000313" key="7">
    <source>
        <dbReference type="Proteomes" id="UP000778970"/>
    </source>
</evidence>
<evidence type="ECO:0000256" key="3">
    <source>
        <dbReference type="ARBA" id="ARBA00022989"/>
    </source>
</evidence>
<evidence type="ECO:0000256" key="5">
    <source>
        <dbReference type="SAM" id="Phobius"/>
    </source>
</evidence>
<reference evidence="6" key="2">
    <citation type="journal article" date="2020" name="Microorganisms">
        <title>Osmotic Adaptation and Compatible Solute Biosynthesis of Phototrophic Bacteria as Revealed from Genome Analyses.</title>
        <authorList>
            <person name="Imhoff J.F."/>
            <person name="Rahn T."/>
            <person name="Kunzel S."/>
            <person name="Keller A."/>
            <person name="Neulinger S.C."/>
        </authorList>
    </citation>
    <scope>NUCLEOTIDE SEQUENCE</scope>
    <source>
        <strain evidence="6">DSM 9154</strain>
    </source>
</reference>
<evidence type="ECO:0000313" key="6">
    <source>
        <dbReference type="EMBL" id="MBK1698121.1"/>
    </source>
</evidence>
<name>A0A934QJP2_9PROT</name>
<evidence type="ECO:0000256" key="4">
    <source>
        <dbReference type="ARBA" id="ARBA00023136"/>
    </source>
</evidence>
<dbReference type="AlphaFoldDB" id="A0A934QJP2"/>
<dbReference type="GO" id="GO:0004671">
    <property type="term" value="F:protein C-terminal S-isoprenylcysteine carboxyl O-methyltransferase activity"/>
    <property type="evidence" value="ECO:0007669"/>
    <property type="project" value="InterPro"/>
</dbReference>
<feature type="transmembrane region" description="Helical" evidence="5">
    <location>
        <begin position="129"/>
        <end position="153"/>
    </location>
</feature>
<feature type="transmembrane region" description="Helical" evidence="5">
    <location>
        <begin position="74"/>
        <end position="94"/>
    </location>
</feature>
<comment type="subcellular location">
    <subcellularLocation>
        <location evidence="1">Membrane</location>
        <topology evidence="1">Multi-pass membrane protein</topology>
    </subcellularLocation>
</comment>
<evidence type="ECO:0000256" key="2">
    <source>
        <dbReference type="ARBA" id="ARBA00022692"/>
    </source>
</evidence>
<sequence length="165" mass="18496">MSVDWPHALLLLVALQRLAELIHARRNDQRLRAAGGMEYGARHYPLIVGLHAAWLATLAVSVPQDAPIYPVPLVLFLMLQGFRVWTLISLGRFWTTRVIVVPGSARVSRGPYRILRHPNYLIVALEIPLLPLVFGLWPLAIAFGAANLAMLAWRIRVEERALATI</sequence>
<reference evidence="6" key="1">
    <citation type="submission" date="2017-08" db="EMBL/GenBank/DDBJ databases">
        <authorList>
            <person name="Imhoff J.F."/>
            <person name="Rahn T."/>
            <person name="Kuenzel S."/>
            <person name="Neulinger S.C."/>
        </authorList>
    </citation>
    <scope>NUCLEOTIDE SEQUENCE</scope>
    <source>
        <strain evidence="6">DSM 9154</strain>
    </source>
</reference>
<keyword evidence="2 5" id="KW-0812">Transmembrane</keyword>
<dbReference type="PANTHER" id="PTHR43847">
    <property type="entry name" value="BLL3993 PROTEIN"/>
    <property type="match status" value="1"/>
</dbReference>
<dbReference type="InterPro" id="IPR052527">
    <property type="entry name" value="Metal_cation-efflux_comp"/>
</dbReference>
<evidence type="ECO:0000256" key="1">
    <source>
        <dbReference type="ARBA" id="ARBA00004141"/>
    </source>
</evidence>
<dbReference type="Gene3D" id="1.20.120.1630">
    <property type="match status" value="1"/>
</dbReference>
<comment type="caution">
    <text evidence="6">The sequence shown here is derived from an EMBL/GenBank/DDBJ whole genome shotgun (WGS) entry which is preliminary data.</text>
</comment>
<organism evidence="6 7">
    <name type="scientific">Rhodovibrio salinarum</name>
    <dbReference type="NCBI Taxonomy" id="1087"/>
    <lineage>
        <taxon>Bacteria</taxon>
        <taxon>Pseudomonadati</taxon>
        <taxon>Pseudomonadota</taxon>
        <taxon>Alphaproteobacteria</taxon>
        <taxon>Rhodospirillales</taxon>
        <taxon>Rhodovibrionaceae</taxon>
        <taxon>Rhodovibrio</taxon>
    </lineage>
</organism>
<dbReference type="GO" id="GO:0016020">
    <property type="term" value="C:membrane"/>
    <property type="evidence" value="ECO:0007669"/>
    <property type="project" value="UniProtKB-SubCell"/>
</dbReference>
<evidence type="ECO:0008006" key="8">
    <source>
        <dbReference type="Google" id="ProtNLM"/>
    </source>
</evidence>
<dbReference type="EMBL" id="NRRE01000026">
    <property type="protein sequence ID" value="MBK1698121.1"/>
    <property type="molecule type" value="Genomic_DNA"/>
</dbReference>
<keyword evidence="3 5" id="KW-1133">Transmembrane helix</keyword>
<gene>
    <name evidence="6" type="ORF">CKO21_12810</name>
</gene>
<keyword evidence="7" id="KW-1185">Reference proteome</keyword>
<dbReference type="Proteomes" id="UP000778970">
    <property type="component" value="Unassembled WGS sequence"/>
</dbReference>
<accession>A0A934QJP2</accession>
<proteinExistence type="predicted"/>
<protein>
    <recommendedName>
        <fullName evidence="8">Methyltransferase</fullName>
    </recommendedName>
</protein>
<dbReference type="InterPro" id="IPR007269">
    <property type="entry name" value="ICMT_MeTrfase"/>
</dbReference>